<dbReference type="STRING" id="1283841.A0A084QEU0"/>
<dbReference type="PANTHER" id="PTHR34286:SF1">
    <property type="entry name" value="TRANSMEMBRANE PROTEIN"/>
    <property type="match status" value="1"/>
</dbReference>
<keyword evidence="2" id="KW-1185">Reference proteome</keyword>
<protein>
    <submittedName>
        <fullName evidence="1">Uncharacterized protein</fullName>
    </submittedName>
</protein>
<proteinExistence type="predicted"/>
<dbReference type="PANTHER" id="PTHR34286">
    <property type="entry name" value="TRANSMEMBRANE PROTEIN"/>
    <property type="match status" value="1"/>
</dbReference>
<dbReference type="OrthoDB" id="2100988at2759"/>
<dbReference type="OMA" id="WEWHPSR"/>
<sequence>MGGGGKVPYPKHVWSPAGGWYAQPANWRGNTIIAGGVMFAIVLCTWKFSAERETWAHNPEPGSWYPSRRWSKQLVQFDKEQRLKSEGKE</sequence>
<evidence type="ECO:0000313" key="1">
    <source>
        <dbReference type="EMBL" id="KFA62475.1"/>
    </source>
</evidence>
<name>A0A084QEU0_STAC4</name>
<organism evidence="1 2">
    <name type="scientific">Stachybotrys chlorohalonatus (strain IBT 40285)</name>
    <dbReference type="NCBI Taxonomy" id="1283841"/>
    <lineage>
        <taxon>Eukaryota</taxon>
        <taxon>Fungi</taxon>
        <taxon>Dikarya</taxon>
        <taxon>Ascomycota</taxon>
        <taxon>Pezizomycotina</taxon>
        <taxon>Sordariomycetes</taxon>
        <taxon>Hypocreomycetidae</taxon>
        <taxon>Hypocreales</taxon>
        <taxon>Stachybotryaceae</taxon>
        <taxon>Stachybotrys</taxon>
    </lineage>
</organism>
<dbReference type="HOGENOM" id="CLU_148782_1_1_1"/>
<dbReference type="Proteomes" id="UP000028524">
    <property type="component" value="Unassembled WGS sequence"/>
</dbReference>
<evidence type="ECO:0000313" key="2">
    <source>
        <dbReference type="Proteomes" id="UP000028524"/>
    </source>
</evidence>
<gene>
    <name evidence="1" type="ORF">S40285_05845</name>
</gene>
<reference evidence="1 2" key="1">
    <citation type="journal article" date="2014" name="BMC Genomics">
        <title>Comparative genome sequencing reveals chemotype-specific gene clusters in the toxigenic black mold Stachybotrys.</title>
        <authorList>
            <person name="Semeiks J."/>
            <person name="Borek D."/>
            <person name="Otwinowski Z."/>
            <person name="Grishin N.V."/>
        </authorList>
    </citation>
    <scope>NUCLEOTIDE SEQUENCE [LARGE SCALE GENOMIC DNA]</scope>
    <source>
        <strain evidence="1 2">IBT 40285</strain>
    </source>
</reference>
<dbReference type="EMBL" id="KL660795">
    <property type="protein sequence ID" value="KFA62475.1"/>
    <property type="molecule type" value="Genomic_DNA"/>
</dbReference>
<accession>A0A084QEU0</accession>
<dbReference type="AlphaFoldDB" id="A0A084QEU0"/>
<dbReference type="InParanoid" id="A0A084QEU0"/>